<feature type="transmembrane region" description="Helical" evidence="1">
    <location>
        <begin position="206"/>
        <end position="230"/>
    </location>
</feature>
<name>A0ABS6EH90_9CLOT</name>
<keyword evidence="1" id="KW-0472">Membrane</keyword>
<keyword evidence="1" id="KW-1133">Transmembrane helix</keyword>
<gene>
    <name evidence="2" type="ORF">KQI86_07010</name>
</gene>
<proteinExistence type="predicted"/>
<feature type="transmembrane region" description="Helical" evidence="1">
    <location>
        <begin position="122"/>
        <end position="143"/>
    </location>
</feature>
<dbReference type="RefSeq" id="WP_216438570.1">
    <property type="nucleotide sequence ID" value="NZ_JAHLQF010000002.1"/>
</dbReference>
<reference evidence="2 3" key="1">
    <citation type="submission" date="2021-06" db="EMBL/GenBank/DDBJ databases">
        <authorList>
            <person name="Sun Q."/>
            <person name="Li D."/>
        </authorList>
    </citation>
    <scope>NUCLEOTIDE SEQUENCE [LARGE SCALE GENOMIC DNA]</scope>
    <source>
        <strain evidence="2 3">MSJ-11</strain>
    </source>
</reference>
<organism evidence="2 3">
    <name type="scientific">Clostridium mobile</name>
    <dbReference type="NCBI Taxonomy" id="2841512"/>
    <lineage>
        <taxon>Bacteria</taxon>
        <taxon>Bacillati</taxon>
        <taxon>Bacillota</taxon>
        <taxon>Clostridia</taxon>
        <taxon>Eubacteriales</taxon>
        <taxon>Clostridiaceae</taxon>
        <taxon>Clostridium</taxon>
    </lineage>
</organism>
<sequence length="397" mass="46519">MKRRIKKKFLWLDVWNIEEQEAWFSDMASQGWKLISTDGWYAKFEKCEPEKVNYRCDVFKLKDGGGNNPIELYKEAGWEYVASRRLVHIFRTNEDANIVEIHTDPNEQAETLSILKKNITRMGMAVVFLSMLIILITLATIRIDPVGNYLNNKFMEVIVVMLASMYISISMITGIIHMSKLMRKLKSGSLFEHRIEYKRKINKNRIMGIVVNSITLLWVISNFGMLIGIITKDRFPSIPEKDIPVIRMSDIMDETTYIKKVDPYKNKGDRLNYYIVNSSLLVPKQHELNESVEVTGVMWEDKSGIYSPSIYSYAYETRGEWVAKGLAKELLKKYDYYAEEGYRYVQDSEFDDLWIGKEEVRCTFIGRKRENVYRVVYYGIEPVEKIIELVLDKVENQ</sequence>
<evidence type="ECO:0000256" key="1">
    <source>
        <dbReference type="SAM" id="Phobius"/>
    </source>
</evidence>
<comment type="caution">
    <text evidence="2">The sequence shown here is derived from an EMBL/GenBank/DDBJ whole genome shotgun (WGS) entry which is preliminary data.</text>
</comment>
<dbReference type="EMBL" id="JAHLQF010000002">
    <property type="protein sequence ID" value="MBU5484076.1"/>
    <property type="molecule type" value="Genomic_DNA"/>
</dbReference>
<keyword evidence="1" id="KW-0812">Transmembrane</keyword>
<keyword evidence="3" id="KW-1185">Reference proteome</keyword>
<dbReference type="Pfam" id="PF11193">
    <property type="entry name" value="DUF2812"/>
    <property type="match status" value="1"/>
</dbReference>
<feature type="transmembrane region" description="Helical" evidence="1">
    <location>
        <begin position="155"/>
        <end position="176"/>
    </location>
</feature>
<dbReference type="Proteomes" id="UP000726170">
    <property type="component" value="Unassembled WGS sequence"/>
</dbReference>
<protein>
    <submittedName>
        <fullName evidence="2">DUF2812 domain-containing protein</fullName>
    </submittedName>
</protein>
<evidence type="ECO:0000313" key="2">
    <source>
        <dbReference type="EMBL" id="MBU5484076.1"/>
    </source>
</evidence>
<dbReference type="InterPro" id="IPR021359">
    <property type="entry name" value="DUF2812"/>
</dbReference>
<accession>A0ABS6EH90</accession>
<evidence type="ECO:0000313" key="3">
    <source>
        <dbReference type="Proteomes" id="UP000726170"/>
    </source>
</evidence>